<dbReference type="SUPFAM" id="SSF90123">
    <property type="entry name" value="ABC transporter transmembrane region"/>
    <property type="match status" value="1"/>
</dbReference>
<dbReference type="SMART" id="SM00382">
    <property type="entry name" value="AAA"/>
    <property type="match status" value="1"/>
</dbReference>
<dbReference type="GO" id="GO:0005524">
    <property type="term" value="F:ATP binding"/>
    <property type="evidence" value="ECO:0007669"/>
    <property type="project" value="UniProtKB-KW"/>
</dbReference>
<dbReference type="Gene3D" id="3.40.50.300">
    <property type="entry name" value="P-loop containing nucleotide triphosphate hydrolases"/>
    <property type="match status" value="1"/>
</dbReference>
<feature type="transmembrane region" description="Helical" evidence="9">
    <location>
        <begin position="292"/>
        <end position="315"/>
    </location>
</feature>
<dbReference type="InterPro" id="IPR039421">
    <property type="entry name" value="Type_1_exporter"/>
</dbReference>
<evidence type="ECO:0000256" key="3">
    <source>
        <dbReference type="ARBA" id="ARBA00022692"/>
    </source>
</evidence>
<evidence type="ECO:0000256" key="9">
    <source>
        <dbReference type="SAM" id="Phobius"/>
    </source>
</evidence>
<feature type="transmembrane region" description="Helical" evidence="9">
    <location>
        <begin position="40"/>
        <end position="64"/>
    </location>
</feature>
<feature type="transmembrane region" description="Helical" evidence="9">
    <location>
        <begin position="186"/>
        <end position="202"/>
    </location>
</feature>
<evidence type="ECO:0000256" key="6">
    <source>
        <dbReference type="ARBA" id="ARBA00022989"/>
    </source>
</evidence>
<dbReference type="InterPro" id="IPR003439">
    <property type="entry name" value="ABC_transporter-like_ATP-bd"/>
</dbReference>
<keyword evidence="7 9" id="KW-0472">Membrane</keyword>
<keyword evidence="2" id="KW-0813">Transport</keyword>
<accession>A0A6J4HM01</accession>
<dbReference type="GO" id="GO:0016887">
    <property type="term" value="F:ATP hydrolysis activity"/>
    <property type="evidence" value="ECO:0007669"/>
    <property type="project" value="InterPro"/>
</dbReference>
<dbReference type="PROSITE" id="PS50929">
    <property type="entry name" value="ABC_TM1F"/>
    <property type="match status" value="1"/>
</dbReference>
<dbReference type="InterPro" id="IPR017871">
    <property type="entry name" value="ABC_transporter-like_CS"/>
</dbReference>
<dbReference type="GO" id="GO:0090374">
    <property type="term" value="P:oligopeptide export from mitochondrion"/>
    <property type="evidence" value="ECO:0007669"/>
    <property type="project" value="TreeGrafter"/>
</dbReference>
<feature type="domain" description="ABC transporter" evidence="10">
    <location>
        <begin position="361"/>
        <end position="595"/>
    </location>
</feature>
<comment type="subcellular location">
    <subcellularLocation>
        <location evidence="1">Cell membrane</location>
        <topology evidence="1">Multi-pass membrane protein</topology>
    </subcellularLocation>
</comment>
<keyword evidence="5 12" id="KW-0067">ATP-binding</keyword>
<dbReference type="GO" id="GO:0015421">
    <property type="term" value="F:ABC-type oligopeptide transporter activity"/>
    <property type="evidence" value="ECO:0007669"/>
    <property type="project" value="TreeGrafter"/>
</dbReference>
<dbReference type="EMBL" id="CADCTO010000091">
    <property type="protein sequence ID" value="CAA9224961.1"/>
    <property type="molecule type" value="Genomic_DNA"/>
</dbReference>
<gene>
    <name evidence="12" type="ORF">AVDCRST_MAG63-679</name>
</gene>
<evidence type="ECO:0000259" key="11">
    <source>
        <dbReference type="PROSITE" id="PS50929"/>
    </source>
</evidence>
<feature type="transmembrane region" description="Helical" evidence="9">
    <location>
        <begin position="267"/>
        <end position="286"/>
    </location>
</feature>
<dbReference type="Gene3D" id="1.20.1560.10">
    <property type="entry name" value="ABC transporter type 1, transmembrane domain"/>
    <property type="match status" value="1"/>
</dbReference>
<protein>
    <submittedName>
        <fullName evidence="12">Efflux ABC transporter, permease/ATP-binding protein</fullName>
    </submittedName>
</protein>
<feature type="region of interest" description="Disordered" evidence="8">
    <location>
        <begin position="1"/>
        <end position="22"/>
    </location>
</feature>
<dbReference type="SUPFAM" id="SSF52540">
    <property type="entry name" value="P-loop containing nucleoside triphosphate hydrolases"/>
    <property type="match status" value="1"/>
</dbReference>
<feature type="transmembrane region" description="Helical" evidence="9">
    <location>
        <begin position="84"/>
        <end position="110"/>
    </location>
</feature>
<evidence type="ECO:0000256" key="5">
    <source>
        <dbReference type="ARBA" id="ARBA00022840"/>
    </source>
</evidence>
<dbReference type="InterPro" id="IPR003593">
    <property type="entry name" value="AAA+_ATPase"/>
</dbReference>
<keyword evidence="3 9" id="KW-0812">Transmembrane</keyword>
<dbReference type="Pfam" id="PF00005">
    <property type="entry name" value="ABC_tran"/>
    <property type="match status" value="1"/>
</dbReference>
<dbReference type="CDD" id="cd18576">
    <property type="entry name" value="ABC_6TM_bac_exporter_ABCB8_10_like"/>
    <property type="match status" value="1"/>
</dbReference>
<feature type="domain" description="ABC transmembrane type-1" evidence="11">
    <location>
        <begin position="45"/>
        <end position="327"/>
    </location>
</feature>
<dbReference type="AlphaFoldDB" id="A0A6J4HM01"/>
<evidence type="ECO:0000259" key="10">
    <source>
        <dbReference type="PROSITE" id="PS50893"/>
    </source>
</evidence>
<evidence type="ECO:0000256" key="8">
    <source>
        <dbReference type="SAM" id="MobiDB-lite"/>
    </source>
</evidence>
<sequence length="602" mass="64134">MQDANSTDLTPEDVTHDPEAPAAKPSLAGARRLFALARPFAGLLVLTSGLILLSTGFSLALPLIARAALDHVLRTRQVAVLDRLGLALVGLILLWGLVAWAQSLLIVHLGNRIVLDLRARLFAHLQRLPVAFFDRTRSGDLASRLASDVTLLQNILTWDVVGVAGNVATLVGGAAIALVIDWRLTAAALALIAALAAVYLVVGRRLRALSRTQQDALADGMGAMTEALGNVRLVKAFARERHEDARVGTKLARVYGLALRRGVVESALHTFGSVGFTGILLGVVWYSGRAVLAGQLSVGSLLAFLLTITIIAGPIEALGGLYVRLQQAIGAADRLFEILDTPPEPPDPPHARAFPDGPGAVTFENVVFAYTPDVPVLRGLSLDAPPGRVTALVGPSGAGKTTLTLLLYRFYEPQGGVICIDGVPVGEIARDALREGIGLVPQEPVLFTGTLRENIRYGRLDATDAEVEAAARAANVHEFAEPLPDRYETLVGERGITLSGGQRQRVAIARALLKNPRLLLLDEATSALDNASEALVREALDRLLEGRTTLVIAHRLSTIRNAHRIAVVDGGRVVERGTHEELLRQADGRYAALYRSAAGPDV</sequence>
<keyword evidence="6 9" id="KW-1133">Transmembrane helix</keyword>
<dbReference type="PROSITE" id="PS00211">
    <property type="entry name" value="ABC_TRANSPORTER_1"/>
    <property type="match status" value="1"/>
</dbReference>
<dbReference type="InterPro" id="IPR027417">
    <property type="entry name" value="P-loop_NTPase"/>
</dbReference>
<evidence type="ECO:0000256" key="1">
    <source>
        <dbReference type="ARBA" id="ARBA00004651"/>
    </source>
</evidence>
<evidence type="ECO:0000256" key="4">
    <source>
        <dbReference type="ARBA" id="ARBA00022741"/>
    </source>
</evidence>
<dbReference type="InterPro" id="IPR036640">
    <property type="entry name" value="ABC1_TM_sf"/>
</dbReference>
<dbReference type="PANTHER" id="PTHR43394">
    <property type="entry name" value="ATP-DEPENDENT PERMEASE MDL1, MITOCHONDRIAL"/>
    <property type="match status" value="1"/>
</dbReference>
<dbReference type="FunFam" id="3.40.50.300:FF:000287">
    <property type="entry name" value="Multidrug ABC transporter ATP-binding protein"/>
    <property type="match status" value="1"/>
</dbReference>
<reference evidence="12" key="1">
    <citation type="submission" date="2020-02" db="EMBL/GenBank/DDBJ databases">
        <authorList>
            <person name="Meier V. D."/>
        </authorList>
    </citation>
    <scope>NUCLEOTIDE SEQUENCE</scope>
    <source>
        <strain evidence="12">AVDCRST_MAG63</strain>
    </source>
</reference>
<evidence type="ECO:0000313" key="12">
    <source>
        <dbReference type="EMBL" id="CAA9224961.1"/>
    </source>
</evidence>
<dbReference type="PANTHER" id="PTHR43394:SF1">
    <property type="entry name" value="ATP-BINDING CASSETTE SUB-FAMILY B MEMBER 10, MITOCHONDRIAL"/>
    <property type="match status" value="1"/>
</dbReference>
<name>A0A6J4HM01_9BACT</name>
<feature type="transmembrane region" description="Helical" evidence="9">
    <location>
        <begin position="160"/>
        <end position="180"/>
    </location>
</feature>
<proteinExistence type="predicted"/>
<dbReference type="GO" id="GO:0005886">
    <property type="term" value="C:plasma membrane"/>
    <property type="evidence" value="ECO:0007669"/>
    <property type="project" value="UniProtKB-SubCell"/>
</dbReference>
<evidence type="ECO:0000256" key="2">
    <source>
        <dbReference type="ARBA" id="ARBA00022448"/>
    </source>
</evidence>
<dbReference type="InterPro" id="IPR011527">
    <property type="entry name" value="ABC1_TM_dom"/>
</dbReference>
<dbReference type="PROSITE" id="PS50893">
    <property type="entry name" value="ABC_TRANSPORTER_2"/>
    <property type="match status" value="1"/>
</dbReference>
<evidence type="ECO:0000256" key="7">
    <source>
        <dbReference type="ARBA" id="ARBA00023136"/>
    </source>
</evidence>
<keyword evidence="4" id="KW-0547">Nucleotide-binding</keyword>
<dbReference type="Pfam" id="PF00664">
    <property type="entry name" value="ABC_membrane"/>
    <property type="match status" value="1"/>
</dbReference>
<organism evidence="12">
    <name type="scientific">uncultured Armatimonadetes bacterium</name>
    <dbReference type="NCBI Taxonomy" id="157466"/>
    <lineage>
        <taxon>Bacteria</taxon>
        <taxon>Bacillati</taxon>
        <taxon>Armatimonadota</taxon>
        <taxon>environmental samples</taxon>
    </lineage>
</organism>